<evidence type="ECO:0000313" key="8">
    <source>
        <dbReference type="EMBL" id="KAJ8304977.1"/>
    </source>
</evidence>
<evidence type="ECO:0000256" key="3">
    <source>
        <dbReference type="ARBA" id="ARBA00022989"/>
    </source>
</evidence>
<evidence type="ECO:0000259" key="7">
    <source>
        <dbReference type="Pfam" id="PF00909"/>
    </source>
</evidence>
<feature type="transmembrane region" description="Helical" evidence="6">
    <location>
        <begin position="351"/>
        <end position="369"/>
    </location>
</feature>
<dbReference type="Proteomes" id="UP001217089">
    <property type="component" value="Unassembled WGS sequence"/>
</dbReference>
<comment type="caution">
    <text evidence="8">The sequence shown here is derived from an EMBL/GenBank/DDBJ whole genome shotgun (WGS) entry which is preliminary data.</text>
</comment>
<dbReference type="Pfam" id="PF00909">
    <property type="entry name" value="Ammonium_transp"/>
    <property type="match status" value="1"/>
</dbReference>
<keyword evidence="4 6" id="KW-0472">Membrane</keyword>
<evidence type="ECO:0000256" key="2">
    <source>
        <dbReference type="ARBA" id="ARBA00022692"/>
    </source>
</evidence>
<dbReference type="SUPFAM" id="SSF111352">
    <property type="entry name" value="Ammonium transporter"/>
    <property type="match status" value="1"/>
</dbReference>
<evidence type="ECO:0000313" key="9">
    <source>
        <dbReference type="Proteomes" id="UP001217089"/>
    </source>
</evidence>
<evidence type="ECO:0000256" key="1">
    <source>
        <dbReference type="ARBA" id="ARBA00004141"/>
    </source>
</evidence>
<accession>A0ABQ9EN04</accession>
<keyword evidence="9" id="KW-1185">Reference proteome</keyword>
<proteinExistence type="predicted"/>
<sequence length="425" mass="45945">MEICNSSHVPELGLQPTTDAEGRNEHIQSHDDATWILTSAFIIFTMQSGFGLLESGSVSVKNEVNIMVKNAVDVIFGGLTYWMLGYGISFGDAKPYSNPFCGWGSFFVTASEEDLGWVYAQFFFQASFATTATTIVSGSMAERTKLEAYIIFSMLNTFIFSFPAHWIWSSNGWLRTMGVVDIAGAGPVHIVGGLTGLVATIMLKPRNNRFETKNAPPMGSPTNAILGMWGWLGFNCGSTFGISGLKWKLAARSAVATVCSSIAGGIVGLTLSYIVKNRKFDVSYMINGVLGSLKKITFYILYLINVFFTLAMCALAQPWQGLVIGSIGALVTNGAVGLLDKLHIDDPVGCVGTHAFSGIWSLLAAGIFIKKDTLAAWTVVISIVFLKLIDIALGIRVPIEEEILGADVVEHSIAGIIYDKKKKKI</sequence>
<gene>
    <name evidence="8" type="ORF">KUTeg_018560</name>
</gene>
<organism evidence="8 9">
    <name type="scientific">Tegillarca granosa</name>
    <name type="common">Malaysian cockle</name>
    <name type="synonym">Anadara granosa</name>
    <dbReference type="NCBI Taxonomy" id="220873"/>
    <lineage>
        <taxon>Eukaryota</taxon>
        <taxon>Metazoa</taxon>
        <taxon>Spiralia</taxon>
        <taxon>Lophotrochozoa</taxon>
        <taxon>Mollusca</taxon>
        <taxon>Bivalvia</taxon>
        <taxon>Autobranchia</taxon>
        <taxon>Pteriomorphia</taxon>
        <taxon>Arcoida</taxon>
        <taxon>Arcoidea</taxon>
        <taxon>Arcidae</taxon>
        <taxon>Tegillarca</taxon>
    </lineage>
</organism>
<feature type="transmembrane region" description="Helical" evidence="6">
    <location>
        <begin position="33"/>
        <end position="53"/>
    </location>
</feature>
<dbReference type="Gene3D" id="1.10.3430.10">
    <property type="entry name" value="Ammonium transporter AmtB like domains"/>
    <property type="match status" value="1"/>
</dbReference>
<dbReference type="PANTHER" id="PTHR11730:SF58">
    <property type="entry name" value="AMMONIUM TRANSPORTER"/>
    <property type="match status" value="1"/>
</dbReference>
<dbReference type="PANTHER" id="PTHR11730">
    <property type="entry name" value="AMMONIUM TRANSPORTER"/>
    <property type="match status" value="1"/>
</dbReference>
<feature type="transmembrane region" description="Helical" evidence="6">
    <location>
        <begin position="148"/>
        <end position="168"/>
    </location>
</feature>
<feature type="non-terminal residue" evidence="8">
    <location>
        <position position="425"/>
    </location>
</feature>
<dbReference type="InterPro" id="IPR029020">
    <property type="entry name" value="Ammonium/urea_transptr"/>
</dbReference>
<feature type="domain" description="Ammonium transporter AmtB-like" evidence="7">
    <location>
        <begin position="35"/>
        <end position="372"/>
    </location>
</feature>
<dbReference type="InterPro" id="IPR024041">
    <property type="entry name" value="NH4_transpt_AmtB-like_dom"/>
</dbReference>
<feature type="transmembrane region" description="Helical" evidence="6">
    <location>
        <begin position="323"/>
        <end position="339"/>
    </location>
</feature>
<evidence type="ECO:0000256" key="5">
    <source>
        <dbReference type="SAM" id="MobiDB-lite"/>
    </source>
</evidence>
<comment type="subcellular location">
    <subcellularLocation>
        <location evidence="1">Membrane</location>
        <topology evidence="1">Multi-pass membrane protein</topology>
    </subcellularLocation>
</comment>
<feature type="transmembrane region" description="Helical" evidence="6">
    <location>
        <begin position="254"/>
        <end position="275"/>
    </location>
</feature>
<reference evidence="8 9" key="1">
    <citation type="submission" date="2022-12" db="EMBL/GenBank/DDBJ databases">
        <title>Chromosome-level genome of Tegillarca granosa.</title>
        <authorList>
            <person name="Kim J."/>
        </authorList>
    </citation>
    <scope>NUCLEOTIDE SEQUENCE [LARGE SCALE GENOMIC DNA]</scope>
    <source>
        <strain evidence="8">Teg-2019</strain>
        <tissue evidence="8">Adductor muscle</tissue>
    </source>
</reference>
<dbReference type="EMBL" id="JARBDR010000903">
    <property type="protein sequence ID" value="KAJ8304977.1"/>
    <property type="molecule type" value="Genomic_DNA"/>
</dbReference>
<feature type="region of interest" description="Disordered" evidence="5">
    <location>
        <begin position="1"/>
        <end position="24"/>
    </location>
</feature>
<feature type="transmembrane region" description="Helical" evidence="6">
    <location>
        <begin position="180"/>
        <end position="203"/>
    </location>
</feature>
<evidence type="ECO:0000256" key="4">
    <source>
        <dbReference type="ARBA" id="ARBA00023136"/>
    </source>
</evidence>
<feature type="transmembrane region" description="Helical" evidence="6">
    <location>
        <begin position="375"/>
        <end position="395"/>
    </location>
</feature>
<feature type="transmembrane region" description="Helical" evidence="6">
    <location>
        <begin position="224"/>
        <end position="242"/>
    </location>
</feature>
<name>A0ABQ9EN04_TEGGR</name>
<feature type="transmembrane region" description="Helical" evidence="6">
    <location>
        <begin position="116"/>
        <end position="136"/>
    </location>
</feature>
<keyword evidence="3 6" id="KW-1133">Transmembrane helix</keyword>
<keyword evidence="2 6" id="KW-0812">Transmembrane</keyword>
<protein>
    <recommendedName>
        <fullName evidence="7">Ammonium transporter AmtB-like domain-containing protein</fullName>
    </recommendedName>
</protein>
<feature type="transmembrane region" description="Helical" evidence="6">
    <location>
        <begin position="296"/>
        <end position="317"/>
    </location>
</feature>
<evidence type="ECO:0000256" key="6">
    <source>
        <dbReference type="SAM" id="Phobius"/>
    </source>
</evidence>
<feature type="transmembrane region" description="Helical" evidence="6">
    <location>
        <begin position="74"/>
        <end position="90"/>
    </location>
</feature>